<evidence type="ECO:0000313" key="1">
    <source>
        <dbReference type="EMBL" id="RUT11224.1"/>
    </source>
</evidence>
<keyword evidence="2" id="KW-1185">Reference proteome</keyword>
<sequence length="731" mass="81031">MEEFDFLPKLPKSNLDDRTFDELLEECFRRIPLYCPEWTDRNPSDPGITLIELFAWLVHQMLLRFNQIPLRMYVRFLEILGIRLAPPTAARTNITFYLTTDLPSAYTIPTGAEVATERTETTEAIIFSTDEDLTIGKPILRHFLTAPTADDPPQAVSDRTNHWERLGASAWRGSEQSLFAEQPQPGNCFYLALGSESLLNGNVLAITFYGATGTPTGISPQAPPRRWEAWDGKRWQPVLLEESNDKTRGFSFNEAQYAGNPEQGANVVLHLPQNFPDTSFSGYSGHWLRCVLTAPQSHQPAYIHSPRVTGLAVRTIGGTIQASQSRLIREENLGTSNGKPGQIFQLFFRPILARREGEHIEVTPPGGLPQIWKEVTDFAESGFEDLHYTIDSLNGTVQFGPLIREPEALKVQMPLGDRSVASLSGETFLGDELPQNLLQHQYGAIPPRGSVITMVAYRVGGGKEGNVQAGTLRFPHPTIPYVDRVTNHHRALNGADAQSLKQAVLQVPGMLRTRDRAVTAEDFEVLTQQAGGGAIARVKCLSGTASQPAGRVSLLVVPQANTNAIERGFGLPPEQFALTSKLQQQVLNYLDERRLLGVQVQLQVPEYVGVAVEAQVALEPAYNNPKARREKLNQLQVALYRYLNPLSGGPEGTGWPFGSSVHTSEIVTLLERTVGVHYIKAVLLFALRRQGETWQRQTAPEQSINPGPFGLICSWASDRQRSSHDVRQINS</sequence>
<dbReference type="Proteomes" id="UP000282574">
    <property type="component" value="Unassembled WGS sequence"/>
</dbReference>
<proteinExistence type="predicted"/>
<organism evidence="1 2">
    <name type="scientific">Chroococcidiopsis cubana SAG 39.79</name>
    <dbReference type="NCBI Taxonomy" id="388085"/>
    <lineage>
        <taxon>Bacteria</taxon>
        <taxon>Bacillati</taxon>
        <taxon>Cyanobacteriota</taxon>
        <taxon>Cyanophyceae</taxon>
        <taxon>Chroococcidiopsidales</taxon>
        <taxon>Chroococcidiopsidaceae</taxon>
        <taxon>Chroococcidiopsis</taxon>
    </lineage>
</organism>
<dbReference type="RefSeq" id="WP_106166302.1">
    <property type="nucleotide sequence ID" value="NZ_JAVKZF010000004.1"/>
</dbReference>
<accession>A0AB37UIQ6</accession>
<dbReference type="InterPro" id="IPR011749">
    <property type="entry name" value="CHP02243"/>
</dbReference>
<protein>
    <submittedName>
        <fullName evidence="1">Baseplate assembly protein</fullName>
    </submittedName>
</protein>
<reference evidence="1 2" key="1">
    <citation type="journal article" date="2019" name="Genome Biol. Evol.">
        <title>Day and night: Metabolic profiles and evolutionary relationships of six axenic non-marine cyanobacteria.</title>
        <authorList>
            <person name="Will S.E."/>
            <person name="Henke P."/>
            <person name="Boedeker C."/>
            <person name="Huang S."/>
            <person name="Brinkmann H."/>
            <person name="Rohde M."/>
            <person name="Jarek M."/>
            <person name="Friedl T."/>
            <person name="Seufert S."/>
            <person name="Schumacher M."/>
            <person name="Overmann J."/>
            <person name="Neumann-Schaal M."/>
            <person name="Petersen J."/>
        </authorList>
    </citation>
    <scope>NUCLEOTIDE SEQUENCE [LARGE SCALE GENOMIC DNA]</scope>
    <source>
        <strain evidence="1 2">SAG 39.79</strain>
    </source>
</reference>
<dbReference type="NCBIfam" id="TIGR02243">
    <property type="entry name" value="putative baseplate assembly protein"/>
    <property type="match status" value="1"/>
</dbReference>
<gene>
    <name evidence="1" type="ORF">DSM107010_34930</name>
</gene>
<dbReference type="AlphaFoldDB" id="A0AB37UIQ6"/>
<dbReference type="EMBL" id="RSCK01000029">
    <property type="protein sequence ID" value="RUT11224.1"/>
    <property type="molecule type" value="Genomic_DNA"/>
</dbReference>
<evidence type="ECO:0000313" key="2">
    <source>
        <dbReference type="Proteomes" id="UP000282574"/>
    </source>
</evidence>
<name>A0AB37UIQ6_9CYAN</name>
<comment type="caution">
    <text evidence="1">The sequence shown here is derived from an EMBL/GenBank/DDBJ whole genome shotgun (WGS) entry which is preliminary data.</text>
</comment>